<dbReference type="CDD" id="cd14099">
    <property type="entry name" value="STKc_PLK"/>
    <property type="match status" value="1"/>
</dbReference>
<dbReference type="GO" id="GO:0005524">
    <property type="term" value="F:ATP binding"/>
    <property type="evidence" value="ECO:0007669"/>
    <property type="project" value="UniProtKB-UniRule"/>
</dbReference>
<dbReference type="SMART" id="SM00220">
    <property type="entry name" value="S_TKc"/>
    <property type="match status" value="1"/>
</dbReference>
<proteinExistence type="inferred from homology"/>
<reference evidence="12" key="1">
    <citation type="submission" date="2021-01" db="EMBL/GenBank/DDBJ databases">
        <authorList>
            <person name="Corre E."/>
            <person name="Pelletier E."/>
            <person name="Niang G."/>
            <person name="Scheremetjew M."/>
            <person name="Finn R."/>
            <person name="Kale V."/>
            <person name="Holt S."/>
            <person name="Cochrane G."/>
            <person name="Meng A."/>
            <person name="Brown T."/>
            <person name="Cohen L."/>
        </authorList>
    </citation>
    <scope>NUCLEOTIDE SEQUENCE</scope>
    <source>
        <strain evidence="12">CCMP441</strain>
    </source>
</reference>
<evidence type="ECO:0000256" key="7">
    <source>
        <dbReference type="PROSITE-ProRule" id="PRU10141"/>
    </source>
</evidence>
<keyword evidence="5 8" id="KW-0418">Kinase</keyword>
<sequence length="836" mass="90058">MSHRPISYGHDQKARTGGPSTINMSPHMPPSNGLKSRATHAQPRGAGGGTTNKPQGPEMASFVEHTKKDSKGNLITKRYQRGDLLGKGGFAKCYQVTDVDTREQLACKVIAKASLTKARHKQKLQSEIKIHRAQNHAHIVHFEDVFEDKDNVYIIMELCTNQTMLEVVKRKKRLSEGETRRFMHQIIDGVRHLHENNVIHRDLKLGNLFLGAGDIVKIGDFGLACKLAYDGERKKTLCGTPNYIAPEVLESKNGHSFEVDTWSIGVILYTCLVGKPPFETQDVKSTYRLIKANSYSFPSSVHVPEKGKALIRKILQHRPEMRPSLGEILNDPFLSPNKPADAHLPAGGGKLKEMLKDALNFSTSDYAHQEGKVEVDRPPLHPVNTNSEGSAPSSARTVVASPGSKRGTSRTGSAFSSANENANSALERNISSASSSIASGLPSCRSAASGSSSATTTSAANAERVPLGSVPGSLLSRRSNITNPSPVAAIATAPTTATAASTHGSAAPTASDLAATSRARAPSRPSSALLRAASPRPSAAAAAAAAAAPKEAADNKPGSRAGSSLCDALSSASTATSAPSSATGSTRSAAELKRKEEAPPPAEAPKGGPADKEDFGSLNHMHEWLSEAFSEGYRAPKAGGAYPLPAVWVGGWVDYSKKYGLGYILNDGRYGVFFNDATKILLGNNQNAFHYMERHKAPDGSKFDVPQTGSISNHGSELNKKVTLLDHFRNYLDDNKGEREPPVPPKAGGDGEFVYVRKWMRTRHSVIFRLSNNNFQVNFFDETEVMVWADKKLVTYKAKKKPRATYDPAQVLASPEVSKRVKYVRDILAQLVATMS</sequence>
<feature type="region of interest" description="Disordered" evidence="9">
    <location>
        <begin position="436"/>
        <end position="480"/>
    </location>
</feature>
<dbReference type="Gene3D" id="1.10.510.10">
    <property type="entry name" value="Transferase(Phosphotransferase) domain 1"/>
    <property type="match status" value="1"/>
</dbReference>
<dbReference type="Pfam" id="PF00069">
    <property type="entry name" value="Pkinase"/>
    <property type="match status" value="1"/>
</dbReference>
<keyword evidence="4 7" id="KW-0547">Nucleotide-binding</keyword>
<dbReference type="PROSITE" id="PS50011">
    <property type="entry name" value="PROTEIN_KINASE_DOM"/>
    <property type="match status" value="1"/>
</dbReference>
<dbReference type="InterPro" id="IPR011009">
    <property type="entry name" value="Kinase-like_dom_sf"/>
</dbReference>
<dbReference type="GO" id="GO:0004674">
    <property type="term" value="F:protein serine/threonine kinase activity"/>
    <property type="evidence" value="ECO:0007669"/>
    <property type="project" value="UniProtKB-KW"/>
</dbReference>
<keyword evidence="1 8" id="KW-0723">Serine/threonine-protein kinase</keyword>
<dbReference type="PANTHER" id="PTHR24345">
    <property type="entry name" value="SERINE/THREONINE-PROTEIN KINASE PLK"/>
    <property type="match status" value="1"/>
</dbReference>
<evidence type="ECO:0000256" key="6">
    <source>
        <dbReference type="ARBA" id="ARBA00022840"/>
    </source>
</evidence>
<dbReference type="EC" id="2.7.11.21" evidence="8"/>
<keyword evidence="6 7" id="KW-0067">ATP-binding</keyword>
<dbReference type="FunFam" id="3.30.200.20:FF:000091">
    <property type="entry name" value="Serine/threonine-protein kinase PLK"/>
    <property type="match status" value="1"/>
</dbReference>
<keyword evidence="2 8" id="KW-0808">Transferase</keyword>
<feature type="binding site" evidence="7">
    <location>
        <position position="112"/>
    </location>
    <ligand>
        <name>ATP</name>
        <dbReference type="ChEBI" id="CHEBI:30616"/>
    </ligand>
</feature>
<dbReference type="Gene3D" id="3.30.200.20">
    <property type="entry name" value="Phosphorylase Kinase, domain 1"/>
    <property type="match status" value="1"/>
</dbReference>
<dbReference type="InterPro" id="IPR033701">
    <property type="entry name" value="POLO_box_1"/>
</dbReference>
<comment type="catalytic activity">
    <reaction evidence="8">
        <text>L-threonyl-[protein] + ATP = O-phospho-L-threonyl-[protein] + ADP + H(+)</text>
        <dbReference type="Rhea" id="RHEA:46608"/>
        <dbReference type="Rhea" id="RHEA-COMP:11060"/>
        <dbReference type="Rhea" id="RHEA-COMP:11605"/>
        <dbReference type="ChEBI" id="CHEBI:15378"/>
        <dbReference type="ChEBI" id="CHEBI:30013"/>
        <dbReference type="ChEBI" id="CHEBI:30616"/>
        <dbReference type="ChEBI" id="CHEBI:61977"/>
        <dbReference type="ChEBI" id="CHEBI:456216"/>
        <dbReference type="EC" id="2.7.11.21"/>
    </reaction>
</comment>
<protein>
    <recommendedName>
        <fullName evidence="8">Serine/threonine-protein kinase PLK</fullName>
        <ecNumber evidence="8">2.7.11.21</ecNumber>
    </recommendedName>
    <alternativeName>
        <fullName evidence="8">Polo-like kinase</fullName>
    </alternativeName>
</protein>
<dbReference type="InterPro" id="IPR017441">
    <property type="entry name" value="Protein_kinase_ATP_BS"/>
</dbReference>
<dbReference type="InterPro" id="IPR036947">
    <property type="entry name" value="POLO_box_dom_sf"/>
</dbReference>
<dbReference type="Gene3D" id="3.30.1120.30">
    <property type="entry name" value="POLO box domain"/>
    <property type="match status" value="2"/>
</dbReference>
<feature type="region of interest" description="Disordered" evidence="9">
    <location>
        <begin position="1"/>
        <end position="58"/>
    </location>
</feature>
<dbReference type="Pfam" id="PF00659">
    <property type="entry name" value="POLO_box"/>
    <property type="match status" value="2"/>
</dbReference>
<feature type="compositionally biased region" description="Low complexity" evidence="9">
    <location>
        <begin position="499"/>
        <end position="549"/>
    </location>
</feature>
<evidence type="ECO:0000259" key="10">
    <source>
        <dbReference type="PROSITE" id="PS50011"/>
    </source>
</evidence>
<dbReference type="FunFam" id="1.10.510.10:FF:000571">
    <property type="entry name" value="Maternal embryonic leucine zipper kinase"/>
    <property type="match status" value="1"/>
</dbReference>
<evidence type="ECO:0000256" key="5">
    <source>
        <dbReference type="ARBA" id="ARBA00022777"/>
    </source>
</evidence>
<feature type="region of interest" description="Disordered" evidence="9">
    <location>
        <begin position="373"/>
        <end position="420"/>
    </location>
</feature>
<evidence type="ECO:0000256" key="2">
    <source>
        <dbReference type="ARBA" id="ARBA00022679"/>
    </source>
</evidence>
<evidence type="ECO:0000256" key="4">
    <source>
        <dbReference type="ARBA" id="ARBA00022741"/>
    </source>
</evidence>
<dbReference type="InterPro" id="IPR000959">
    <property type="entry name" value="POLO_box_dom"/>
</dbReference>
<dbReference type="SUPFAM" id="SSF82615">
    <property type="entry name" value="Polo-box domain"/>
    <property type="match status" value="2"/>
</dbReference>
<dbReference type="CDD" id="cd13118">
    <property type="entry name" value="POLO_box_1"/>
    <property type="match status" value="1"/>
</dbReference>
<gene>
    <name evidence="12" type="ORF">HAND1043_LOCUS24325</name>
</gene>
<dbReference type="GO" id="GO:0005634">
    <property type="term" value="C:nucleus"/>
    <property type="evidence" value="ECO:0007669"/>
    <property type="project" value="TreeGrafter"/>
</dbReference>
<dbReference type="CDD" id="cd13117">
    <property type="entry name" value="POLO_box_2"/>
    <property type="match status" value="1"/>
</dbReference>
<accession>A0A6T8PFV1</accession>
<feature type="compositionally biased region" description="Low complexity" evidence="9">
    <location>
        <begin position="446"/>
        <end position="462"/>
    </location>
</feature>
<dbReference type="AlphaFoldDB" id="A0A6T8PFV1"/>
<dbReference type="InterPro" id="IPR000719">
    <property type="entry name" value="Prot_kinase_dom"/>
</dbReference>
<evidence type="ECO:0000256" key="9">
    <source>
        <dbReference type="SAM" id="MobiDB-lite"/>
    </source>
</evidence>
<evidence type="ECO:0000256" key="8">
    <source>
        <dbReference type="RuleBase" id="RU361162"/>
    </source>
</evidence>
<feature type="compositionally biased region" description="Polar residues" evidence="9">
    <location>
        <begin position="383"/>
        <end position="396"/>
    </location>
</feature>
<evidence type="ECO:0000256" key="3">
    <source>
        <dbReference type="ARBA" id="ARBA00022737"/>
    </source>
</evidence>
<feature type="domain" description="Protein kinase" evidence="10">
    <location>
        <begin position="79"/>
        <end position="334"/>
    </location>
</feature>
<name>A0A6T8PFV1_HEMAN</name>
<dbReference type="PROSITE" id="PS00107">
    <property type="entry name" value="PROTEIN_KINASE_ATP"/>
    <property type="match status" value="1"/>
</dbReference>
<dbReference type="SUPFAM" id="SSF56112">
    <property type="entry name" value="Protein kinase-like (PK-like)"/>
    <property type="match status" value="1"/>
</dbReference>
<feature type="region of interest" description="Disordered" evidence="9">
    <location>
        <begin position="499"/>
        <end position="616"/>
    </location>
</feature>
<feature type="domain" description="POLO box" evidence="11">
    <location>
        <begin position="648"/>
        <end position="734"/>
    </location>
</feature>
<dbReference type="InterPro" id="IPR033695">
    <property type="entry name" value="POLO_box_2"/>
</dbReference>
<dbReference type="InterPro" id="IPR008271">
    <property type="entry name" value="Ser/Thr_kinase_AS"/>
</dbReference>
<dbReference type="PROSITE" id="PS50078">
    <property type="entry name" value="POLO_BOX"/>
    <property type="match status" value="2"/>
</dbReference>
<dbReference type="EMBL" id="HBFK01040037">
    <property type="protein sequence ID" value="CAD8757811.1"/>
    <property type="molecule type" value="Transcribed_RNA"/>
</dbReference>
<feature type="domain" description="POLO box" evidence="11">
    <location>
        <begin position="755"/>
        <end position="833"/>
    </location>
</feature>
<evidence type="ECO:0000256" key="1">
    <source>
        <dbReference type="ARBA" id="ARBA00022527"/>
    </source>
</evidence>
<dbReference type="PANTHER" id="PTHR24345:SF0">
    <property type="entry name" value="CELL CYCLE SERINE_THREONINE-PROTEIN KINASE CDC5_MSD2"/>
    <property type="match status" value="1"/>
</dbReference>
<evidence type="ECO:0000313" key="12">
    <source>
        <dbReference type="EMBL" id="CAD8757811.1"/>
    </source>
</evidence>
<dbReference type="PROSITE" id="PS00108">
    <property type="entry name" value="PROTEIN_KINASE_ST"/>
    <property type="match status" value="1"/>
</dbReference>
<feature type="compositionally biased region" description="Low complexity" evidence="9">
    <location>
        <begin position="561"/>
        <end position="589"/>
    </location>
</feature>
<organism evidence="12">
    <name type="scientific">Hemiselmis andersenii</name>
    <name type="common">Cryptophyte alga</name>
    <dbReference type="NCBI Taxonomy" id="464988"/>
    <lineage>
        <taxon>Eukaryota</taxon>
        <taxon>Cryptophyceae</taxon>
        <taxon>Cryptomonadales</taxon>
        <taxon>Hemiselmidaceae</taxon>
        <taxon>Hemiselmis</taxon>
    </lineage>
</organism>
<comment type="similarity">
    <text evidence="8">Belongs to the protein kinase superfamily. Ser/Thr protein kinase family. CDC5/Polo subfamily.</text>
</comment>
<evidence type="ECO:0000259" key="11">
    <source>
        <dbReference type="PROSITE" id="PS50078"/>
    </source>
</evidence>
<keyword evidence="3" id="KW-0677">Repeat</keyword>